<evidence type="ECO:0000313" key="3">
    <source>
        <dbReference type="EMBL" id="AEI45030.1"/>
    </source>
</evidence>
<comment type="similarity">
    <text evidence="1">Belongs to the AHA1 family.</text>
</comment>
<protein>
    <submittedName>
        <fullName evidence="3">Activator of Hsp90 ATPase 1 family protein</fullName>
    </submittedName>
</protein>
<dbReference type="KEGG" id="pms:KNP414_06509"/>
<dbReference type="Gene3D" id="3.30.530.20">
    <property type="match status" value="1"/>
</dbReference>
<dbReference type="Pfam" id="PF14117">
    <property type="entry name" value="DUF4287"/>
    <property type="match status" value="1"/>
</dbReference>
<dbReference type="InterPro" id="IPR023393">
    <property type="entry name" value="START-like_dom_sf"/>
</dbReference>
<evidence type="ECO:0000259" key="2">
    <source>
        <dbReference type="Pfam" id="PF08327"/>
    </source>
</evidence>
<dbReference type="CDD" id="cd07814">
    <property type="entry name" value="SRPBCC_CalC_Aha1-like"/>
    <property type="match status" value="1"/>
</dbReference>
<name>F8FNW1_PAEMK</name>
<dbReference type="InterPro" id="IPR013538">
    <property type="entry name" value="ASHA1/2-like_C"/>
</dbReference>
<evidence type="ECO:0000313" key="4">
    <source>
        <dbReference type="Proteomes" id="UP000006620"/>
    </source>
</evidence>
<dbReference type="RefSeq" id="WP_013920174.1">
    <property type="nucleotide sequence ID" value="NC_015690.1"/>
</dbReference>
<dbReference type="HOGENOM" id="CLU_1330359_0_0_9"/>
<proteinExistence type="inferred from homology"/>
<dbReference type="Proteomes" id="UP000006620">
    <property type="component" value="Chromosome"/>
</dbReference>
<organism evidence="3 4">
    <name type="scientific">Paenibacillus mucilaginosus (strain KNP414)</name>
    <dbReference type="NCBI Taxonomy" id="1036673"/>
    <lineage>
        <taxon>Bacteria</taxon>
        <taxon>Bacillati</taxon>
        <taxon>Bacillota</taxon>
        <taxon>Bacilli</taxon>
        <taxon>Bacillales</taxon>
        <taxon>Paenibacillaceae</taxon>
        <taxon>Paenibacillus</taxon>
    </lineage>
</organism>
<dbReference type="Pfam" id="PF08327">
    <property type="entry name" value="AHSA1"/>
    <property type="match status" value="1"/>
</dbReference>
<dbReference type="SUPFAM" id="SSF55961">
    <property type="entry name" value="Bet v1-like"/>
    <property type="match status" value="1"/>
</dbReference>
<reference evidence="4" key="1">
    <citation type="submission" date="2011-06" db="EMBL/GenBank/DDBJ databases">
        <title>Complete genome sequence of Paenibacillus mucilaginosus KNP414.</title>
        <authorList>
            <person name="Wang J."/>
            <person name="Hu S."/>
            <person name="Hu X."/>
            <person name="Zhang B."/>
            <person name="Dong D."/>
            <person name="Zhang S."/>
            <person name="Zhao K."/>
            <person name="Wu D."/>
        </authorList>
    </citation>
    <scope>NUCLEOTIDE SEQUENCE [LARGE SCALE GENOMIC DNA]</scope>
    <source>
        <strain evidence="4">KNP414</strain>
    </source>
</reference>
<dbReference type="AlphaFoldDB" id="F8FNW1"/>
<evidence type="ECO:0000256" key="1">
    <source>
        <dbReference type="ARBA" id="ARBA00006817"/>
    </source>
</evidence>
<reference evidence="3 4" key="2">
    <citation type="journal article" date="2013" name="Genome Announc.">
        <title>Genome Sequence of Growth-Improving Paenibacillus mucilaginosus Strain KNP414.</title>
        <authorList>
            <person name="Lu J.J."/>
            <person name="Wang J.F."/>
            <person name="Hu X.F."/>
        </authorList>
    </citation>
    <scope>NUCLEOTIDE SEQUENCE [LARGE SCALE GENOMIC DNA]</scope>
    <source>
        <strain evidence="3 4">KNP414</strain>
    </source>
</reference>
<dbReference type="PATRIC" id="fig|1036673.3.peg.6065"/>
<accession>F8FNW1</accession>
<dbReference type="EMBL" id="CP002869">
    <property type="protein sequence ID" value="AEI45030.1"/>
    <property type="molecule type" value="Genomic_DNA"/>
</dbReference>
<dbReference type="InterPro" id="IPR025629">
    <property type="entry name" value="DUF4287"/>
</dbReference>
<feature type="domain" description="Activator of Hsp90 ATPase homologue 1/2-like C-terminal" evidence="2">
    <location>
        <begin position="89"/>
        <end position="200"/>
    </location>
</feature>
<sequence length="200" mass="21836">MVNGIKYPRLEAASGRTPEDWLGLLHESGAGHGTADDITAWLQGEYGLAPAWSEVVAAAYLHRYKGIRPVGLTAQTGYQIGVRRTVASSPEPLWDLLTSSRGLPLWLGETDALPLVPRAAYAAGDGLSGELRVVKPPVQLRMTYLRADWPRPSTLQVRLLAAAGGRTTLSFHQENLPDLFVREEMRQQWDQAAAGLEALL</sequence>
<gene>
    <name evidence="3" type="ordered locus">KNP414_06509</name>
</gene>